<dbReference type="EMBL" id="FNCI01000001">
    <property type="protein sequence ID" value="SDF72799.1"/>
    <property type="molecule type" value="Genomic_DNA"/>
</dbReference>
<reference evidence="1 2" key="1">
    <citation type="submission" date="2016-10" db="EMBL/GenBank/DDBJ databases">
        <authorList>
            <person name="de Groot N.N."/>
        </authorList>
    </citation>
    <scope>NUCLEOTIDE SEQUENCE [LARGE SCALE GENOMIC DNA]</scope>
    <source>
        <strain evidence="1 2">BH539</strain>
    </source>
</reference>
<accession>A0A1G7NHM7</accession>
<organism evidence="1 2">
    <name type="scientific">Onishia taeanensis</name>
    <dbReference type="NCBI Taxonomy" id="284577"/>
    <lineage>
        <taxon>Bacteria</taxon>
        <taxon>Pseudomonadati</taxon>
        <taxon>Pseudomonadota</taxon>
        <taxon>Gammaproteobacteria</taxon>
        <taxon>Oceanospirillales</taxon>
        <taxon>Halomonadaceae</taxon>
        <taxon>Onishia</taxon>
    </lineage>
</organism>
<protein>
    <submittedName>
        <fullName evidence="1">Uncharacterized protein</fullName>
    </submittedName>
</protein>
<evidence type="ECO:0000313" key="2">
    <source>
        <dbReference type="Proteomes" id="UP000198641"/>
    </source>
</evidence>
<gene>
    <name evidence="1" type="ORF">SAMN05216571_101413</name>
</gene>
<dbReference type="OrthoDB" id="6147138at2"/>
<proteinExistence type="predicted"/>
<evidence type="ECO:0000313" key="1">
    <source>
        <dbReference type="EMBL" id="SDF72799.1"/>
    </source>
</evidence>
<dbReference type="STRING" id="284577.SAMN05216571_101413"/>
<dbReference type="AlphaFoldDB" id="A0A1G7NHM7"/>
<dbReference type="RefSeq" id="WP_092522564.1">
    <property type="nucleotide sequence ID" value="NZ_FNCI01000001.1"/>
</dbReference>
<dbReference type="InterPro" id="IPR044000">
    <property type="entry name" value="Phage_tube_2"/>
</dbReference>
<dbReference type="Pfam" id="PF18906">
    <property type="entry name" value="Phage_tube_2"/>
    <property type="match status" value="1"/>
</dbReference>
<name>A0A1G7NHM7_9GAMM</name>
<dbReference type="Proteomes" id="UP000198641">
    <property type="component" value="Unassembled WGS sequence"/>
</dbReference>
<keyword evidence="2" id="KW-1185">Reference proteome</keyword>
<sequence length="321" mass="34610">MPTPILERKKAVVAVIEPAYGQSPEIDTGTLILATDFSVTRYEGDNVERRRMRDHLGGYAQINTGPNASLDITVPWSGSGTPPQVGTSVTAPALGVLLRGCKMAELEDLDTGEVSYAPISDGEGESLTLYYLHDGQLQRLSGARGTVKGQGQTGNLPTITMSFTGLYNRPVTASPITLTVKNQADEVPVNFQNTTKFSVLGYDAIGQNFAFDLGNTVSHRNLVNYEGVLITDRAATGTIAFQAPRLADFDVFEKIESHQGVTAGAIEFTHGTTPGNIVGMRTVNSQLTGLSEQGEDEITHYQTNARHLPKNGDDEMVLFFK</sequence>